<gene>
    <name evidence="5" type="primary">nudF</name>
    <name evidence="5" type="ORF">AULFYP135_02163</name>
</gene>
<dbReference type="GO" id="GO:0006753">
    <property type="term" value="P:nucleoside phosphate metabolic process"/>
    <property type="evidence" value="ECO:0007669"/>
    <property type="project" value="TreeGrafter"/>
</dbReference>
<evidence type="ECO:0000313" key="5">
    <source>
        <dbReference type="EMBL" id="VYT23055.1"/>
    </source>
</evidence>
<dbReference type="GO" id="GO:0019693">
    <property type="term" value="P:ribose phosphate metabolic process"/>
    <property type="evidence" value="ECO:0007669"/>
    <property type="project" value="TreeGrafter"/>
</dbReference>
<dbReference type="PANTHER" id="PTHR11839:SF18">
    <property type="entry name" value="NUDIX HYDROLASE DOMAIN-CONTAINING PROTEIN"/>
    <property type="match status" value="1"/>
</dbReference>
<dbReference type="InterPro" id="IPR000086">
    <property type="entry name" value="NUDIX_hydrolase_dom"/>
</dbReference>
<dbReference type="Pfam" id="PF00293">
    <property type="entry name" value="NUDIX"/>
    <property type="match status" value="1"/>
</dbReference>
<dbReference type="EC" id="3.6.1.13" evidence="5"/>
<evidence type="ECO:0000259" key="4">
    <source>
        <dbReference type="PROSITE" id="PS51462"/>
    </source>
</evidence>
<feature type="domain" description="Nudix hydrolase" evidence="4">
    <location>
        <begin position="40"/>
        <end position="168"/>
    </location>
</feature>
<dbReference type="AlphaFoldDB" id="A0A6N2UWY4"/>
<accession>A0A6N2UWY4</accession>
<dbReference type="FunFam" id="3.90.79.10:FF:000024">
    <property type="entry name" value="ADP-ribose pyrophosphatase"/>
    <property type="match status" value="1"/>
</dbReference>
<dbReference type="EMBL" id="CACRSL010000005">
    <property type="protein sequence ID" value="VYT23055.1"/>
    <property type="molecule type" value="Genomic_DNA"/>
</dbReference>
<dbReference type="GO" id="GO:0005829">
    <property type="term" value="C:cytosol"/>
    <property type="evidence" value="ECO:0007669"/>
    <property type="project" value="TreeGrafter"/>
</dbReference>
<comment type="cofactor">
    <cofactor evidence="1">
        <name>Mg(2+)</name>
        <dbReference type="ChEBI" id="CHEBI:18420"/>
    </cofactor>
</comment>
<dbReference type="InterPro" id="IPR015797">
    <property type="entry name" value="NUDIX_hydrolase-like_dom_sf"/>
</dbReference>
<proteinExistence type="inferred from homology"/>
<keyword evidence="2 3" id="KW-0378">Hydrolase</keyword>
<comment type="similarity">
    <text evidence="3">Belongs to the Nudix hydrolase family.</text>
</comment>
<dbReference type="PROSITE" id="PS51462">
    <property type="entry name" value="NUDIX"/>
    <property type="match status" value="1"/>
</dbReference>
<dbReference type="InterPro" id="IPR020476">
    <property type="entry name" value="Nudix_hydrolase"/>
</dbReference>
<dbReference type="Gene3D" id="3.90.79.10">
    <property type="entry name" value="Nucleoside Triphosphate Pyrophosphohydrolase"/>
    <property type="match status" value="1"/>
</dbReference>
<dbReference type="PANTHER" id="PTHR11839">
    <property type="entry name" value="UDP/ADP-SUGAR PYROPHOSPHATASE"/>
    <property type="match status" value="1"/>
</dbReference>
<dbReference type="PRINTS" id="PR00502">
    <property type="entry name" value="NUDIXFAMILY"/>
</dbReference>
<dbReference type="PROSITE" id="PS00893">
    <property type="entry name" value="NUDIX_BOX"/>
    <property type="match status" value="1"/>
</dbReference>
<organism evidence="5">
    <name type="scientific">uncultured Anaerotruncus sp</name>
    <dbReference type="NCBI Taxonomy" id="905011"/>
    <lineage>
        <taxon>Bacteria</taxon>
        <taxon>Bacillati</taxon>
        <taxon>Bacillota</taxon>
        <taxon>Clostridia</taxon>
        <taxon>Eubacteriales</taxon>
        <taxon>Oscillospiraceae</taxon>
        <taxon>Anaerotruncus</taxon>
        <taxon>environmental samples</taxon>
    </lineage>
</organism>
<dbReference type="GO" id="GO:0047631">
    <property type="term" value="F:ADP-ribose diphosphatase activity"/>
    <property type="evidence" value="ECO:0007669"/>
    <property type="project" value="UniProtKB-EC"/>
</dbReference>
<sequence>MNLLETTLSSQVVYKGKILTLKKDQVRLPNGGTGTREVVVHNGAVCIAPIDKEGNVILVRQYRYALSQELLELPAGKIDPGEDFHAAAVRELEEETGCTAGELRYLGTFFPSVGYLTEVIHLFVATGLTQKEQRLDPDEFLKVVKLPLAQAVKQVLAGEIPDGKTQALLLRADALFQAGELHLQ</sequence>
<name>A0A6N2UWY4_9FIRM</name>
<dbReference type="InterPro" id="IPR020084">
    <property type="entry name" value="NUDIX_hydrolase_CS"/>
</dbReference>
<dbReference type="SUPFAM" id="SSF55811">
    <property type="entry name" value="Nudix"/>
    <property type="match status" value="1"/>
</dbReference>
<evidence type="ECO:0000256" key="2">
    <source>
        <dbReference type="ARBA" id="ARBA00022801"/>
    </source>
</evidence>
<protein>
    <submittedName>
        <fullName evidence="5">ADP-ribose pyrophosphatase</fullName>
        <ecNumber evidence="5">3.6.1.13</ecNumber>
    </submittedName>
</protein>
<reference evidence="5" key="1">
    <citation type="submission" date="2019-11" db="EMBL/GenBank/DDBJ databases">
        <authorList>
            <person name="Feng L."/>
        </authorList>
    </citation>
    <scope>NUCLEOTIDE SEQUENCE</scope>
    <source>
        <strain evidence="5">AundefinedLFYP135</strain>
    </source>
</reference>
<evidence type="ECO:0000256" key="1">
    <source>
        <dbReference type="ARBA" id="ARBA00001946"/>
    </source>
</evidence>
<evidence type="ECO:0000256" key="3">
    <source>
        <dbReference type="RuleBase" id="RU003476"/>
    </source>
</evidence>